<dbReference type="Pfam" id="PF13499">
    <property type="entry name" value="EF-hand_7"/>
    <property type="match status" value="1"/>
</dbReference>
<dbReference type="EMBL" id="PGOL01002090">
    <property type="protein sequence ID" value="PKI50643.1"/>
    <property type="molecule type" value="Genomic_DNA"/>
</dbReference>
<proteinExistence type="predicted"/>
<dbReference type="SMART" id="SM00054">
    <property type="entry name" value="EFh"/>
    <property type="match status" value="2"/>
</dbReference>
<evidence type="ECO:0000259" key="2">
    <source>
        <dbReference type="PROSITE" id="PS50222"/>
    </source>
</evidence>
<evidence type="ECO:0000313" key="3">
    <source>
        <dbReference type="EMBL" id="PKI50643.1"/>
    </source>
</evidence>
<feature type="domain" description="EF-hand" evidence="2">
    <location>
        <begin position="16"/>
        <end position="51"/>
    </location>
</feature>
<dbReference type="CDD" id="cd00051">
    <property type="entry name" value="EFh"/>
    <property type="match status" value="1"/>
</dbReference>
<evidence type="ECO:0000313" key="4">
    <source>
        <dbReference type="Proteomes" id="UP000233551"/>
    </source>
</evidence>
<dbReference type="Gene3D" id="1.10.238.10">
    <property type="entry name" value="EF-hand"/>
    <property type="match status" value="1"/>
</dbReference>
<dbReference type="InterPro" id="IPR011992">
    <property type="entry name" value="EF-hand-dom_pair"/>
</dbReference>
<dbReference type="AlphaFoldDB" id="A0A2I0J3L1"/>
<organism evidence="3 4">
    <name type="scientific">Punica granatum</name>
    <name type="common">Pomegranate</name>
    <dbReference type="NCBI Taxonomy" id="22663"/>
    <lineage>
        <taxon>Eukaryota</taxon>
        <taxon>Viridiplantae</taxon>
        <taxon>Streptophyta</taxon>
        <taxon>Embryophyta</taxon>
        <taxon>Tracheophyta</taxon>
        <taxon>Spermatophyta</taxon>
        <taxon>Magnoliopsida</taxon>
        <taxon>eudicotyledons</taxon>
        <taxon>Gunneridae</taxon>
        <taxon>Pentapetalae</taxon>
        <taxon>rosids</taxon>
        <taxon>malvids</taxon>
        <taxon>Myrtales</taxon>
        <taxon>Lythraceae</taxon>
        <taxon>Punica</taxon>
    </lineage>
</organism>
<dbReference type="Proteomes" id="UP000233551">
    <property type="component" value="Unassembled WGS sequence"/>
</dbReference>
<reference evidence="3 4" key="1">
    <citation type="submission" date="2017-11" db="EMBL/GenBank/DDBJ databases">
        <title>De-novo sequencing of pomegranate (Punica granatum L.) genome.</title>
        <authorList>
            <person name="Akparov Z."/>
            <person name="Amiraslanov A."/>
            <person name="Hajiyeva S."/>
            <person name="Abbasov M."/>
            <person name="Kaur K."/>
            <person name="Hamwieh A."/>
            <person name="Solovyev V."/>
            <person name="Salamov A."/>
            <person name="Braich B."/>
            <person name="Kosarev P."/>
            <person name="Mahmoud A."/>
            <person name="Hajiyev E."/>
            <person name="Babayeva S."/>
            <person name="Izzatullayeva V."/>
            <person name="Mammadov A."/>
            <person name="Mammadov A."/>
            <person name="Sharifova S."/>
            <person name="Ojaghi J."/>
            <person name="Eynullazada K."/>
            <person name="Bayramov B."/>
            <person name="Abdulazimova A."/>
            <person name="Shahmuradov I."/>
        </authorList>
    </citation>
    <scope>NUCLEOTIDE SEQUENCE [LARGE SCALE GENOMIC DNA]</scope>
    <source>
        <strain evidence="4">cv. AG2017</strain>
        <tissue evidence="3">Leaf</tissue>
    </source>
</reference>
<comment type="caution">
    <text evidence="3">The sequence shown here is derived from an EMBL/GenBank/DDBJ whole genome shotgun (WGS) entry which is preliminary data.</text>
</comment>
<keyword evidence="1" id="KW-0106">Calcium</keyword>
<protein>
    <recommendedName>
        <fullName evidence="2">EF-hand domain-containing protein</fullName>
    </recommendedName>
</protein>
<dbReference type="InterPro" id="IPR018247">
    <property type="entry name" value="EF_Hand_1_Ca_BS"/>
</dbReference>
<dbReference type="SUPFAM" id="SSF47473">
    <property type="entry name" value="EF-hand"/>
    <property type="match status" value="1"/>
</dbReference>
<keyword evidence="4" id="KW-1185">Reference proteome</keyword>
<gene>
    <name evidence="3" type="ORF">CRG98_028955</name>
</gene>
<dbReference type="PROSITE" id="PS00018">
    <property type="entry name" value="EF_HAND_1"/>
    <property type="match status" value="2"/>
</dbReference>
<evidence type="ECO:0000256" key="1">
    <source>
        <dbReference type="ARBA" id="ARBA00022837"/>
    </source>
</evidence>
<dbReference type="GO" id="GO:0005509">
    <property type="term" value="F:calcium ion binding"/>
    <property type="evidence" value="ECO:0007669"/>
    <property type="project" value="InterPro"/>
</dbReference>
<dbReference type="InterPro" id="IPR002048">
    <property type="entry name" value="EF_hand_dom"/>
</dbReference>
<dbReference type="PROSITE" id="PS50222">
    <property type="entry name" value="EF_HAND_2"/>
    <property type="match status" value="1"/>
</dbReference>
<name>A0A2I0J3L1_PUNGR</name>
<accession>A0A2I0J3L1</accession>
<sequence length="95" mass="10923">MGHPKAKTLPESAASATDSKIKDYFMKFDTNRDGKLSKQELKMAFRGLGSRAPWLRALLVISRMDENRDGYISDHELNKLVEFIHQRGYNFNFTA</sequence>